<keyword evidence="7" id="KW-1185">Reference proteome</keyword>
<keyword evidence="2 5" id="KW-0812">Transmembrane</keyword>
<dbReference type="GO" id="GO:0005886">
    <property type="term" value="C:plasma membrane"/>
    <property type="evidence" value="ECO:0007669"/>
    <property type="project" value="UniProtKB-SubCell"/>
</dbReference>
<sequence>MSQYNLSDVDISPEKSERYEAISITLVTLKRKINAFYELTRPWNWLRMQVPMAICGAILFANGFPNLNIILICFIAGASLSAGGYAINDYFDRSIDIINAPNRPIPSNRIAPLEALFLAIFLSGVGITISLSLSWINVIIAAATATYGFIYAIFLKRFGNLLDTVSFAFFMGFPVLYGAFATSTNKMSLVLAFAVAMYIGGAHIIGTIKDLEGDRKNSCRTVAVVFGSKKAAKIAAGLTTISLILFWIFATYLSRNFPSFLGLGIISAFVLISLLRLIHNQSKQKAKEILSLQKTFLFAILIVFTLVKLFSSLS</sequence>
<feature type="transmembrane region" description="Helical" evidence="5">
    <location>
        <begin position="234"/>
        <end position="253"/>
    </location>
</feature>
<name>A0A284VIM2_9EURY</name>
<feature type="transmembrane region" description="Helical" evidence="5">
    <location>
        <begin position="135"/>
        <end position="154"/>
    </location>
</feature>
<feature type="transmembrane region" description="Helical" evidence="5">
    <location>
        <begin position="161"/>
        <end position="181"/>
    </location>
</feature>
<comment type="subcellular location">
    <subcellularLocation>
        <location evidence="1">Cell membrane</location>
        <topology evidence="1">Multi-pass membrane protein</topology>
    </subcellularLocation>
</comment>
<evidence type="ECO:0000256" key="5">
    <source>
        <dbReference type="SAM" id="Phobius"/>
    </source>
</evidence>
<dbReference type="Pfam" id="PF01040">
    <property type="entry name" value="UbiA"/>
    <property type="match status" value="1"/>
</dbReference>
<organism evidence="6 7">
    <name type="scientific">Candidatus Methanoperedens nitratireducens</name>
    <dbReference type="NCBI Taxonomy" id="1392998"/>
    <lineage>
        <taxon>Archaea</taxon>
        <taxon>Methanobacteriati</taxon>
        <taxon>Methanobacteriota</taxon>
        <taxon>Stenosarchaea group</taxon>
        <taxon>Methanomicrobia</taxon>
        <taxon>Methanosarcinales</taxon>
        <taxon>ANME-2 cluster</taxon>
        <taxon>Candidatus Methanoperedentaceae</taxon>
        <taxon>Candidatus Methanoperedens</taxon>
    </lineage>
</organism>
<keyword evidence="4 5" id="KW-0472">Membrane</keyword>
<dbReference type="InterPro" id="IPR050475">
    <property type="entry name" value="Prenyltransferase_related"/>
</dbReference>
<feature type="transmembrane region" description="Helical" evidence="5">
    <location>
        <begin position="187"/>
        <end position="208"/>
    </location>
</feature>
<feature type="transmembrane region" description="Helical" evidence="5">
    <location>
        <begin position="69"/>
        <end position="88"/>
    </location>
</feature>
<evidence type="ECO:0000256" key="1">
    <source>
        <dbReference type="ARBA" id="ARBA00004651"/>
    </source>
</evidence>
<accession>A0A284VIM2</accession>
<dbReference type="PANTHER" id="PTHR42723">
    <property type="entry name" value="CHLOROPHYLL SYNTHASE"/>
    <property type="match status" value="1"/>
</dbReference>
<dbReference type="InterPro" id="IPR044878">
    <property type="entry name" value="UbiA_sf"/>
</dbReference>
<dbReference type="OrthoDB" id="11851at2157"/>
<dbReference type="RefSeq" id="WP_096203540.1">
    <property type="nucleotide sequence ID" value="NZ_FZMP01000010.1"/>
</dbReference>
<dbReference type="Proteomes" id="UP000218615">
    <property type="component" value="Unassembled WGS sequence"/>
</dbReference>
<evidence type="ECO:0000313" key="6">
    <source>
        <dbReference type="EMBL" id="SNQ59114.1"/>
    </source>
</evidence>
<feature type="transmembrane region" description="Helical" evidence="5">
    <location>
        <begin position="259"/>
        <end position="278"/>
    </location>
</feature>
<dbReference type="EMBL" id="FZMP01000010">
    <property type="protein sequence ID" value="SNQ59114.1"/>
    <property type="molecule type" value="Genomic_DNA"/>
</dbReference>
<evidence type="ECO:0000313" key="7">
    <source>
        <dbReference type="Proteomes" id="UP000218615"/>
    </source>
</evidence>
<dbReference type="GO" id="GO:0016765">
    <property type="term" value="F:transferase activity, transferring alkyl or aryl (other than methyl) groups"/>
    <property type="evidence" value="ECO:0007669"/>
    <property type="project" value="InterPro"/>
</dbReference>
<evidence type="ECO:0000256" key="3">
    <source>
        <dbReference type="ARBA" id="ARBA00022989"/>
    </source>
</evidence>
<dbReference type="Gene3D" id="1.20.120.1780">
    <property type="entry name" value="UbiA prenyltransferase"/>
    <property type="match status" value="1"/>
</dbReference>
<reference evidence="7" key="1">
    <citation type="submission" date="2017-06" db="EMBL/GenBank/DDBJ databases">
        <authorList>
            <person name="Cremers G."/>
        </authorList>
    </citation>
    <scope>NUCLEOTIDE SEQUENCE [LARGE SCALE GENOMIC DNA]</scope>
</reference>
<feature type="transmembrane region" description="Helical" evidence="5">
    <location>
        <begin position="290"/>
        <end position="311"/>
    </location>
</feature>
<gene>
    <name evidence="6" type="ORF">MNV_1070004</name>
</gene>
<dbReference type="InterPro" id="IPR000537">
    <property type="entry name" value="UbiA_prenyltransferase"/>
</dbReference>
<dbReference type="Gene3D" id="1.10.357.140">
    <property type="entry name" value="UbiA prenyltransferase"/>
    <property type="match status" value="1"/>
</dbReference>
<dbReference type="PANTHER" id="PTHR42723:SF1">
    <property type="entry name" value="CHLOROPHYLL SYNTHASE, CHLOROPLASTIC"/>
    <property type="match status" value="1"/>
</dbReference>
<evidence type="ECO:0000256" key="2">
    <source>
        <dbReference type="ARBA" id="ARBA00022692"/>
    </source>
</evidence>
<evidence type="ECO:0000256" key="4">
    <source>
        <dbReference type="ARBA" id="ARBA00023136"/>
    </source>
</evidence>
<keyword evidence="3 5" id="KW-1133">Transmembrane helix</keyword>
<dbReference type="AlphaFoldDB" id="A0A284VIM2"/>
<proteinExistence type="predicted"/>
<feature type="transmembrane region" description="Helical" evidence="5">
    <location>
        <begin position="109"/>
        <end position="129"/>
    </location>
</feature>
<protein>
    <submittedName>
        <fullName evidence="6">Putative (S)-2,3-Di-O-farnesylgeranylglyceryl synthase</fullName>
    </submittedName>
</protein>